<proteinExistence type="predicted"/>
<keyword evidence="2" id="KW-1185">Reference proteome</keyword>
<reference evidence="2" key="1">
    <citation type="journal article" date="2006" name="PLoS Biol.">
        <title>Macronuclear genome sequence of the ciliate Tetrahymena thermophila, a model eukaryote.</title>
        <authorList>
            <person name="Eisen J.A."/>
            <person name="Coyne R.S."/>
            <person name="Wu M."/>
            <person name="Wu D."/>
            <person name="Thiagarajan M."/>
            <person name="Wortman J.R."/>
            <person name="Badger J.H."/>
            <person name="Ren Q."/>
            <person name="Amedeo P."/>
            <person name="Jones K.M."/>
            <person name="Tallon L.J."/>
            <person name="Delcher A.L."/>
            <person name="Salzberg S.L."/>
            <person name="Silva J.C."/>
            <person name="Haas B.J."/>
            <person name="Majoros W.H."/>
            <person name="Farzad M."/>
            <person name="Carlton J.M."/>
            <person name="Smith R.K. Jr."/>
            <person name="Garg J."/>
            <person name="Pearlman R.E."/>
            <person name="Karrer K.M."/>
            <person name="Sun L."/>
            <person name="Manning G."/>
            <person name="Elde N.C."/>
            <person name="Turkewitz A.P."/>
            <person name="Asai D.J."/>
            <person name="Wilkes D.E."/>
            <person name="Wang Y."/>
            <person name="Cai H."/>
            <person name="Collins K."/>
            <person name="Stewart B.A."/>
            <person name="Lee S.R."/>
            <person name="Wilamowska K."/>
            <person name="Weinberg Z."/>
            <person name="Ruzzo W.L."/>
            <person name="Wloga D."/>
            <person name="Gaertig J."/>
            <person name="Frankel J."/>
            <person name="Tsao C.-C."/>
            <person name="Gorovsky M.A."/>
            <person name="Keeling P.J."/>
            <person name="Waller R.F."/>
            <person name="Patron N.J."/>
            <person name="Cherry J.M."/>
            <person name="Stover N.A."/>
            <person name="Krieger C.J."/>
            <person name="del Toro C."/>
            <person name="Ryder H.F."/>
            <person name="Williamson S.C."/>
            <person name="Barbeau R.A."/>
            <person name="Hamilton E.P."/>
            <person name="Orias E."/>
        </authorList>
    </citation>
    <scope>NUCLEOTIDE SEQUENCE [LARGE SCALE GENOMIC DNA]</scope>
    <source>
        <strain evidence="2">SB210</strain>
    </source>
</reference>
<evidence type="ECO:0008006" key="3">
    <source>
        <dbReference type="Google" id="ProtNLM"/>
    </source>
</evidence>
<dbReference type="InParanoid" id="W7XDE6"/>
<evidence type="ECO:0000313" key="2">
    <source>
        <dbReference type="Proteomes" id="UP000009168"/>
    </source>
</evidence>
<name>W7XDE6_TETTS</name>
<dbReference type="KEGG" id="tet:TTHERM_000614749"/>
<dbReference type="GeneID" id="24439818"/>
<dbReference type="EMBL" id="GG662448">
    <property type="protein sequence ID" value="EWS71831.1"/>
    <property type="molecule type" value="Genomic_DNA"/>
</dbReference>
<sequence>MTTLYFIEIFIQFLTNQIDPIFKNQTFISNGQINVGLQSDYFAYQLSQNGLNTVDEIQEKQNMTYVVALAKFVYQDNSGQKVWWLKTFKCQNPQLAGFDCLDFSNVPQNYTIALDNNQNIYSYVMVQLYRCQDTDSRKTFIPNNCASSDQIDKYINNPATYLKVKIQVSQFNTTTKSIETCYRSQIILSSTTNIAISELKLQQQSTTIKQGAILQTSKTFNSPISYTVNTQIFDTYTVQKVIGLNYFTQFHINLDEFQQYTTIQYPTLPQILAQCNSTFTLLMCLGFIGKYFAQRLIKQDLFVLVLKNIFLDNYSQVLCQENNLLNLKKYQDSQCHQQEEQNFKQEDLEEQTINKYVFIPTLKTKEANIILSQRNKNIKDEVKEDFNTEIQQNFTNQSKKNIISLPCSSIKSKRDSFKLNFNSSQTNRYDKQRSPKINKEISQQTQFEQKNRVSIQKGNNTTIISEINEQNMQLSQSEENIKVKNVHENKVFENIKGLQEEPALQTAQDKIFQFRLYKQQNYQESLGLDKQAIQFIEQQVDNIIDFSKIIEELIFLKKAVMIILNRDQLAALKLVGCSKEFIKHLNNTNIKDSKMNYFEEQFAISLSVDKIIMEKIFKLKVLEITTQPHNLP</sequence>
<accession>W7XDE6</accession>
<dbReference type="AlphaFoldDB" id="W7XDE6"/>
<organism evidence="1 2">
    <name type="scientific">Tetrahymena thermophila (strain SB210)</name>
    <dbReference type="NCBI Taxonomy" id="312017"/>
    <lineage>
        <taxon>Eukaryota</taxon>
        <taxon>Sar</taxon>
        <taxon>Alveolata</taxon>
        <taxon>Ciliophora</taxon>
        <taxon>Intramacronucleata</taxon>
        <taxon>Oligohymenophorea</taxon>
        <taxon>Hymenostomatida</taxon>
        <taxon>Tetrahymenina</taxon>
        <taxon>Tetrahymenidae</taxon>
        <taxon>Tetrahymena</taxon>
    </lineage>
</organism>
<protein>
    <recommendedName>
        <fullName evidence="3">AMP-binding enzyme family protein</fullName>
    </recommendedName>
</protein>
<dbReference type="Proteomes" id="UP000009168">
    <property type="component" value="Unassembled WGS sequence"/>
</dbReference>
<dbReference type="RefSeq" id="XP_012655624.1">
    <property type="nucleotide sequence ID" value="XM_012800170.1"/>
</dbReference>
<gene>
    <name evidence="1" type="ORF">TTHERM_000614749</name>
</gene>
<evidence type="ECO:0000313" key="1">
    <source>
        <dbReference type="EMBL" id="EWS71831.1"/>
    </source>
</evidence>